<name>A0A1B6BY41_9HEMI</name>
<dbReference type="NCBIfam" id="TIGR00558">
    <property type="entry name" value="pdxH"/>
    <property type="match status" value="1"/>
</dbReference>
<dbReference type="Pfam" id="PF01243">
    <property type="entry name" value="PNPOx_N"/>
    <property type="match status" value="1"/>
</dbReference>
<evidence type="ECO:0000256" key="3">
    <source>
        <dbReference type="ARBA" id="ARBA00004738"/>
    </source>
</evidence>
<evidence type="ECO:0000256" key="9">
    <source>
        <dbReference type="ARBA" id="ARBA00022643"/>
    </source>
</evidence>
<evidence type="ECO:0000256" key="10">
    <source>
        <dbReference type="ARBA" id="ARBA00023002"/>
    </source>
</evidence>
<comment type="similarity">
    <text evidence="5">Belongs to the pyridoxamine 5'-phosphate oxidase family.</text>
</comment>
<evidence type="ECO:0000313" key="15">
    <source>
        <dbReference type="EMBL" id="JAS33555.1"/>
    </source>
</evidence>
<evidence type="ECO:0000259" key="13">
    <source>
        <dbReference type="Pfam" id="PF10590"/>
    </source>
</evidence>
<dbReference type="SUPFAM" id="SSF50475">
    <property type="entry name" value="FMN-binding split barrel"/>
    <property type="match status" value="1"/>
</dbReference>
<evidence type="ECO:0000256" key="2">
    <source>
        <dbReference type="ARBA" id="ARBA00003691"/>
    </source>
</evidence>
<comment type="subunit">
    <text evidence="6">Homodimer.</text>
</comment>
<dbReference type="HAMAP" id="MF_01629">
    <property type="entry name" value="PdxH"/>
    <property type="match status" value="1"/>
</dbReference>
<evidence type="ECO:0000313" key="14">
    <source>
        <dbReference type="EMBL" id="JAS05875.1"/>
    </source>
</evidence>
<keyword evidence="11" id="KW-0664">Pyridoxine biosynthesis</keyword>
<organism evidence="14">
    <name type="scientific">Clastoptera arizonana</name>
    <name type="common">Arizona spittle bug</name>
    <dbReference type="NCBI Taxonomy" id="38151"/>
    <lineage>
        <taxon>Eukaryota</taxon>
        <taxon>Metazoa</taxon>
        <taxon>Ecdysozoa</taxon>
        <taxon>Arthropoda</taxon>
        <taxon>Hexapoda</taxon>
        <taxon>Insecta</taxon>
        <taxon>Pterygota</taxon>
        <taxon>Neoptera</taxon>
        <taxon>Paraneoptera</taxon>
        <taxon>Hemiptera</taxon>
        <taxon>Auchenorrhyncha</taxon>
        <taxon>Cercopoidea</taxon>
        <taxon>Clastopteridae</taxon>
        <taxon>Clastoptera</taxon>
    </lineage>
</organism>
<dbReference type="PANTHER" id="PTHR10851:SF0">
    <property type="entry name" value="PYRIDOXINE-5'-PHOSPHATE OXIDASE"/>
    <property type="match status" value="1"/>
</dbReference>
<dbReference type="PIRSF" id="PIRSF000190">
    <property type="entry name" value="Pyd_amn-ph_oxd"/>
    <property type="match status" value="1"/>
</dbReference>
<dbReference type="Pfam" id="PF10590">
    <property type="entry name" value="PNP_phzG_C"/>
    <property type="match status" value="1"/>
</dbReference>
<dbReference type="NCBIfam" id="NF004231">
    <property type="entry name" value="PRK05679.1"/>
    <property type="match status" value="1"/>
</dbReference>
<dbReference type="GO" id="GO:0008615">
    <property type="term" value="P:pyridoxine biosynthetic process"/>
    <property type="evidence" value="ECO:0007669"/>
    <property type="project" value="UniProtKB-KW"/>
</dbReference>
<keyword evidence="8" id="KW-0285">Flavoprotein</keyword>
<dbReference type="Gene3D" id="2.30.110.10">
    <property type="entry name" value="Electron Transport, Fmn-binding Protein, Chain A"/>
    <property type="match status" value="1"/>
</dbReference>
<keyword evidence="10" id="KW-0560">Oxidoreductase</keyword>
<dbReference type="GO" id="GO:0004733">
    <property type="term" value="F:pyridoxamine phosphate oxidase activity"/>
    <property type="evidence" value="ECO:0007669"/>
    <property type="project" value="UniProtKB-EC"/>
</dbReference>
<evidence type="ECO:0000256" key="5">
    <source>
        <dbReference type="ARBA" id="ARBA00007301"/>
    </source>
</evidence>
<dbReference type="EMBL" id="GEDC01031423">
    <property type="protein sequence ID" value="JAS05875.1"/>
    <property type="molecule type" value="Transcribed_RNA"/>
</dbReference>
<comment type="pathway">
    <text evidence="3">Cofactor metabolism; pyridoxal 5'-phosphate salvage; pyridoxal 5'-phosphate from pyridoxamine 5'-phosphate: step 1/1.</text>
</comment>
<sequence>MLFKSPIIYFRKSITVHRYLKMSQGLGDVKVKDMRAVYNAKHQPFLEDHLTYKEPFGQFKVWFEEASRSTGILEPNAMCLATVSRDGRPSARHVLLKGFGKDGFKFFTNYNSRKAQDMEVNNNVALTFYWEVLHRCIRIEGKVYKISASESDEYFNCRPRDSQIGSSVSNQSSVVQSRDILIQRELQLKEQYKDQPVPRPSHWGGYVVIPDSVEFWSGQSDRIHDRILFRKTKEGEVLDQSLTHVGDDGWVYERLSP</sequence>
<dbReference type="AlphaFoldDB" id="A0A1B6BY41"/>
<dbReference type="EC" id="1.4.3.5" evidence="7"/>
<evidence type="ECO:0000259" key="12">
    <source>
        <dbReference type="Pfam" id="PF01243"/>
    </source>
</evidence>
<dbReference type="InterPro" id="IPR019576">
    <property type="entry name" value="Pyridoxamine_oxidase_dimer_C"/>
</dbReference>
<evidence type="ECO:0000256" key="8">
    <source>
        <dbReference type="ARBA" id="ARBA00022630"/>
    </source>
</evidence>
<evidence type="ECO:0000256" key="4">
    <source>
        <dbReference type="ARBA" id="ARBA00005037"/>
    </source>
</evidence>
<evidence type="ECO:0000256" key="7">
    <source>
        <dbReference type="ARBA" id="ARBA00012801"/>
    </source>
</evidence>
<dbReference type="EMBL" id="GEDC01003743">
    <property type="protein sequence ID" value="JAS33555.1"/>
    <property type="molecule type" value="Transcribed_RNA"/>
</dbReference>
<dbReference type="FunFam" id="2.30.110.10:FF:000005">
    <property type="entry name" value="NAD(P)H-hydrate epimerase"/>
    <property type="match status" value="1"/>
</dbReference>
<dbReference type="InterPro" id="IPR011576">
    <property type="entry name" value="Pyridox_Oxase_N"/>
</dbReference>
<comment type="pathway">
    <text evidence="4">Cofactor metabolism; pyridoxal 5'-phosphate salvage; pyridoxal 5'-phosphate from pyridoxine 5'-phosphate: step 1/1.</text>
</comment>
<accession>A0A1B6BY41</accession>
<comment type="function">
    <text evidence="2">Catalyzes the oxidation of either pyridoxine 5'-phosphate (PNP) or pyridoxamine 5'-phosphate (PMP) into pyridoxal 5'-phosphate (PLP).</text>
</comment>
<gene>
    <name evidence="14" type="ORF">g.28538</name>
    <name evidence="15" type="ORF">g.28541</name>
</gene>
<evidence type="ECO:0000256" key="1">
    <source>
        <dbReference type="ARBA" id="ARBA00001917"/>
    </source>
</evidence>
<dbReference type="UniPathway" id="UPA01068">
    <property type="reaction ID" value="UER00304"/>
</dbReference>
<proteinExistence type="inferred from homology"/>
<feature type="domain" description="Pyridoxamine 5'-phosphate oxidase N-terminal" evidence="12">
    <location>
        <begin position="72"/>
        <end position="181"/>
    </location>
</feature>
<dbReference type="GO" id="GO:0010181">
    <property type="term" value="F:FMN binding"/>
    <property type="evidence" value="ECO:0007669"/>
    <property type="project" value="InterPro"/>
</dbReference>
<reference evidence="14" key="1">
    <citation type="submission" date="2015-12" db="EMBL/GenBank/DDBJ databases">
        <title>De novo transcriptome assembly of four potential Pierce s Disease insect vectors from Arizona vineyards.</title>
        <authorList>
            <person name="Tassone E.E."/>
        </authorList>
    </citation>
    <scope>NUCLEOTIDE SEQUENCE</scope>
</reference>
<dbReference type="InterPro" id="IPR012349">
    <property type="entry name" value="Split_barrel_FMN-bd"/>
</dbReference>
<dbReference type="PANTHER" id="PTHR10851">
    <property type="entry name" value="PYRIDOXINE-5-PHOSPHATE OXIDASE"/>
    <property type="match status" value="1"/>
</dbReference>
<keyword evidence="9" id="KW-0288">FMN</keyword>
<evidence type="ECO:0000256" key="11">
    <source>
        <dbReference type="ARBA" id="ARBA00023096"/>
    </source>
</evidence>
<comment type="cofactor">
    <cofactor evidence="1">
        <name>FMN</name>
        <dbReference type="ChEBI" id="CHEBI:58210"/>
    </cofactor>
</comment>
<protein>
    <recommendedName>
        <fullName evidence="7">pyridoxal 5'-phosphate synthase</fullName>
        <ecNumber evidence="7">1.4.3.5</ecNumber>
    </recommendedName>
</protein>
<feature type="domain" description="Pyridoxine 5'-phosphate oxidase dimerisation C-terminal" evidence="13">
    <location>
        <begin position="203"/>
        <end position="257"/>
    </location>
</feature>
<dbReference type="InterPro" id="IPR000659">
    <property type="entry name" value="Pyridox_Oxase"/>
</dbReference>
<evidence type="ECO:0000256" key="6">
    <source>
        <dbReference type="ARBA" id="ARBA00011738"/>
    </source>
</evidence>